<dbReference type="EMBL" id="JASJQH010000209">
    <property type="protein sequence ID" value="KAK9765921.1"/>
    <property type="molecule type" value="Genomic_DNA"/>
</dbReference>
<name>A0ABR2WWS3_9FUNG</name>
<keyword evidence="2" id="KW-1185">Reference proteome</keyword>
<reference evidence="1 2" key="1">
    <citation type="submission" date="2023-04" db="EMBL/GenBank/DDBJ databases">
        <title>Genome of Basidiobolus ranarum AG-B5.</title>
        <authorList>
            <person name="Stajich J.E."/>
            <person name="Carter-House D."/>
            <person name="Gryganskyi A."/>
        </authorList>
    </citation>
    <scope>NUCLEOTIDE SEQUENCE [LARGE SCALE GENOMIC DNA]</scope>
    <source>
        <strain evidence="1 2">AG-B5</strain>
    </source>
</reference>
<evidence type="ECO:0000313" key="2">
    <source>
        <dbReference type="Proteomes" id="UP001479436"/>
    </source>
</evidence>
<gene>
    <name evidence="1" type="ORF">K7432_005361</name>
</gene>
<sequence>MPHVIQWTCLWALKLSKNSFPSFSHLPSVPTTLAIKSLLQLIINALLKSLFHLSIIEHVRHNGFVTEPPNRRSTIANPYCFGGLAIVVSQDLDLIGATGYHLT</sequence>
<proteinExistence type="predicted"/>
<dbReference type="Proteomes" id="UP001479436">
    <property type="component" value="Unassembled WGS sequence"/>
</dbReference>
<protein>
    <submittedName>
        <fullName evidence="1">Uncharacterized protein</fullName>
    </submittedName>
</protein>
<evidence type="ECO:0000313" key="1">
    <source>
        <dbReference type="EMBL" id="KAK9765921.1"/>
    </source>
</evidence>
<comment type="caution">
    <text evidence="1">The sequence shown here is derived from an EMBL/GenBank/DDBJ whole genome shotgun (WGS) entry which is preliminary data.</text>
</comment>
<organism evidence="1 2">
    <name type="scientific">Basidiobolus ranarum</name>
    <dbReference type="NCBI Taxonomy" id="34480"/>
    <lineage>
        <taxon>Eukaryota</taxon>
        <taxon>Fungi</taxon>
        <taxon>Fungi incertae sedis</taxon>
        <taxon>Zoopagomycota</taxon>
        <taxon>Entomophthoromycotina</taxon>
        <taxon>Basidiobolomycetes</taxon>
        <taxon>Basidiobolales</taxon>
        <taxon>Basidiobolaceae</taxon>
        <taxon>Basidiobolus</taxon>
    </lineage>
</organism>
<accession>A0ABR2WWS3</accession>